<dbReference type="InterPro" id="IPR000871">
    <property type="entry name" value="Beta-lactam_class-A"/>
</dbReference>
<evidence type="ECO:0000259" key="2">
    <source>
        <dbReference type="Pfam" id="PF13354"/>
    </source>
</evidence>
<dbReference type="AlphaFoldDB" id="A0A1U7JJA5"/>
<dbReference type="EMBL" id="LVVZ01000011">
    <property type="protein sequence ID" value="OKL44772.1"/>
    <property type="molecule type" value="Genomic_DNA"/>
</dbReference>
<sequence>MRLLQEVVQGLKKIQANLQKLSPAQRMTPEAMALRAMTPEDLILRIWSADYNDISMFSAGFKEVVEPEAIKQSLQEARDTYGPAETVGRDPKGRGYLVTTSDYVLPVLMDRTRSGQASGFFIKSPRSRLTSREEILAAMKALAPRHSHLLTCNDETVAACNASDPLAIGSAANLFVLQALRQRVADRKLTLSQKMRLSEEFVSIPPGIISGRKVNALETVKAVAEQMIANSDKSATDLIMNLLGPRSLDGAAGRTPFLTTREFFKLKADPELAARYGFGPIETRLEILEELQNRPLPYVSQVREPHEEGAGWYASAEELCETMGHLSKDPALKLFLGSAEKADWHHVAYKGGSEIGTLSFTYDLETKGGTRYRFTAIWNDSTPINEPKALALMASLLEGLKVNVA</sequence>
<dbReference type="PANTHER" id="PTHR35333:SF5">
    <property type="entry name" value="CONSERVED LIPOPROTEIN LPQF-RELATED"/>
    <property type="match status" value="1"/>
</dbReference>
<dbReference type="Pfam" id="PF13354">
    <property type="entry name" value="Beta-lactamase2"/>
    <property type="match status" value="1"/>
</dbReference>
<gene>
    <name evidence="3" type="ORF">A3843_06745</name>
</gene>
<dbReference type="SUPFAM" id="SSF56601">
    <property type="entry name" value="beta-lactamase/transpeptidase-like"/>
    <property type="match status" value="1"/>
</dbReference>
<dbReference type="GO" id="GO:0008800">
    <property type="term" value="F:beta-lactamase activity"/>
    <property type="evidence" value="ECO:0007669"/>
    <property type="project" value="UniProtKB-EC"/>
</dbReference>
<evidence type="ECO:0000313" key="4">
    <source>
        <dbReference type="Proteomes" id="UP000185783"/>
    </source>
</evidence>
<dbReference type="Proteomes" id="UP000185783">
    <property type="component" value="Unassembled WGS sequence"/>
</dbReference>
<protein>
    <recommendedName>
        <fullName evidence="2">Beta-lactamase class A catalytic domain-containing protein</fullName>
    </recommendedName>
</protein>
<dbReference type="GO" id="GO:0046677">
    <property type="term" value="P:response to antibiotic"/>
    <property type="evidence" value="ECO:0007669"/>
    <property type="project" value="InterPro"/>
</dbReference>
<comment type="caution">
    <text evidence="3">The sequence shown here is derived from an EMBL/GenBank/DDBJ whole genome shotgun (WGS) entry which is preliminary data.</text>
</comment>
<dbReference type="InterPro" id="IPR012338">
    <property type="entry name" value="Beta-lactam/transpept-like"/>
</dbReference>
<accession>A0A1U7JJA5</accession>
<dbReference type="PANTHER" id="PTHR35333">
    <property type="entry name" value="BETA-LACTAMASE"/>
    <property type="match status" value="1"/>
</dbReference>
<reference evidence="3 4" key="1">
    <citation type="submission" date="2016-03" db="EMBL/GenBank/DDBJ databases">
        <title>Genome sequence of Nesiotobacter sp. nov., a moderately halophilic alphaproteobacterium isolated from the Yellow Sea, China.</title>
        <authorList>
            <person name="Zhang G."/>
            <person name="Zhang R."/>
        </authorList>
    </citation>
    <scope>NUCLEOTIDE SEQUENCE [LARGE SCALE GENOMIC DNA]</scope>
    <source>
        <strain evidence="3 4">WB1-6</strain>
    </source>
</reference>
<feature type="domain" description="Beta-lactamase class A catalytic" evidence="2">
    <location>
        <begin position="154"/>
        <end position="249"/>
    </location>
</feature>
<keyword evidence="4" id="KW-1185">Reference proteome</keyword>
<dbReference type="RefSeq" id="WP_028481963.1">
    <property type="nucleotide sequence ID" value="NZ_LVVZ01000011.1"/>
</dbReference>
<evidence type="ECO:0000313" key="3">
    <source>
        <dbReference type="EMBL" id="OKL44772.1"/>
    </source>
</evidence>
<name>A0A1U7JJA5_9HYPH</name>
<organism evidence="3 4">
    <name type="scientific">Pseudovibrio exalbescens</name>
    <dbReference type="NCBI Taxonomy" id="197461"/>
    <lineage>
        <taxon>Bacteria</taxon>
        <taxon>Pseudomonadati</taxon>
        <taxon>Pseudomonadota</taxon>
        <taxon>Alphaproteobacteria</taxon>
        <taxon>Hyphomicrobiales</taxon>
        <taxon>Stappiaceae</taxon>
        <taxon>Pseudovibrio</taxon>
    </lineage>
</organism>
<dbReference type="STRING" id="197461.A3843_06745"/>
<comment type="catalytic activity">
    <reaction evidence="1">
        <text>a beta-lactam + H2O = a substituted beta-amino acid</text>
        <dbReference type="Rhea" id="RHEA:20401"/>
        <dbReference type="ChEBI" id="CHEBI:15377"/>
        <dbReference type="ChEBI" id="CHEBI:35627"/>
        <dbReference type="ChEBI" id="CHEBI:140347"/>
        <dbReference type="EC" id="3.5.2.6"/>
    </reaction>
</comment>
<evidence type="ECO:0000256" key="1">
    <source>
        <dbReference type="ARBA" id="ARBA00001526"/>
    </source>
</evidence>
<dbReference type="InterPro" id="IPR045155">
    <property type="entry name" value="Beta-lactam_cat"/>
</dbReference>
<dbReference type="GO" id="GO:0030655">
    <property type="term" value="P:beta-lactam antibiotic catabolic process"/>
    <property type="evidence" value="ECO:0007669"/>
    <property type="project" value="InterPro"/>
</dbReference>
<proteinExistence type="predicted"/>
<dbReference type="Gene3D" id="3.40.710.10">
    <property type="entry name" value="DD-peptidase/beta-lactamase superfamily"/>
    <property type="match status" value="1"/>
</dbReference>